<organism evidence="1 2">
    <name type="scientific">Conyzicola lurida</name>
    <dbReference type="NCBI Taxonomy" id="1172621"/>
    <lineage>
        <taxon>Bacteria</taxon>
        <taxon>Bacillati</taxon>
        <taxon>Actinomycetota</taxon>
        <taxon>Actinomycetes</taxon>
        <taxon>Micrococcales</taxon>
        <taxon>Microbacteriaceae</taxon>
        <taxon>Conyzicola</taxon>
    </lineage>
</organism>
<name>A0A841APA8_9MICO</name>
<dbReference type="RefSeq" id="WP_184236581.1">
    <property type="nucleotide sequence ID" value="NZ_JACHMJ010000001.1"/>
</dbReference>
<reference evidence="1 2" key="1">
    <citation type="submission" date="2020-08" db="EMBL/GenBank/DDBJ databases">
        <title>Sequencing the genomes of 1000 actinobacteria strains.</title>
        <authorList>
            <person name="Klenk H.-P."/>
        </authorList>
    </citation>
    <scope>NUCLEOTIDE SEQUENCE [LARGE SCALE GENOMIC DNA]</scope>
    <source>
        <strain evidence="1 2">DSM 105784</strain>
    </source>
</reference>
<sequence>MKERDLFLKSDAALRDVFDRVDPDLLTVPAPADWTQKPNPTLRDIVADHAYDEAWVPDVLAGKTVDEVGDAWSGDLLGDDPFEAYDALNDAATVAANQLLDPDDTVHLSYGDFPVSEYFVHISTYRAFQAWSIAKLVELDYSLPDDLVEALWETVGPRIDEFRQMGIFGPEVAVPEDADRETQLLGATGFWRA</sequence>
<keyword evidence="2" id="KW-1185">Reference proteome</keyword>
<evidence type="ECO:0000313" key="2">
    <source>
        <dbReference type="Proteomes" id="UP000536685"/>
    </source>
</evidence>
<evidence type="ECO:0000313" key="1">
    <source>
        <dbReference type="EMBL" id="MBB5843591.1"/>
    </source>
</evidence>
<protein>
    <submittedName>
        <fullName evidence="1">Uncharacterized protein (TIGR03086 family)</fullName>
    </submittedName>
</protein>
<comment type="caution">
    <text evidence="1">The sequence shown here is derived from an EMBL/GenBank/DDBJ whole genome shotgun (WGS) entry which is preliminary data.</text>
</comment>
<dbReference type="AlphaFoldDB" id="A0A841APA8"/>
<gene>
    <name evidence="1" type="ORF">HD599_001914</name>
</gene>
<dbReference type="EMBL" id="JACHMJ010000001">
    <property type="protein sequence ID" value="MBB5843591.1"/>
    <property type="molecule type" value="Genomic_DNA"/>
</dbReference>
<proteinExistence type="predicted"/>
<accession>A0A841APA8</accession>
<dbReference type="Proteomes" id="UP000536685">
    <property type="component" value="Unassembled WGS sequence"/>
</dbReference>